<dbReference type="PANTHER" id="PTHR10492:SF57">
    <property type="entry name" value="ATP-DEPENDENT DNA HELICASE"/>
    <property type="match status" value="1"/>
</dbReference>
<dbReference type="GO" id="GO:0016787">
    <property type="term" value="F:hydrolase activity"/>
    <property type="evidence" value="ECO:0007669"/>
    <property type="project" value="UniProtKB-KW"/>
</dbReference>
<proteinExistence type="inferred from homology"/>
<evidence type="ECO:0000313" key="3">
    <source>
        <dbReference type="EMBL" id="KAF0712675.1"/>
    </source>
</evidence>
<gene>
    <name evidence="3" type="ORF">FWK35_00022944</name>
</gene>
<dbReference type="GO" id="GO:0005524">
    <property type="term" value="F:ATP binding"/>
    <property type="evidence" value="ECO:0007669"/>
    <property type="project" value="UniProtKB-KW"/>
</dbReference>
<dbReference type="EMBL" id="VUJU01010861">
    <property type="protein sequence ID" value="KAF0712675.1"/>
    <property type="molecule type" value="Genomic_DNA"/>
</dbReference>
<dbReference type="GO" id="GO:0006310">
    <property type="term" value="P:DNA recombination"/>
    <property type="evidence" value="ECO:0007669"/>
    <property type="project" value="UniProtKB-KW"/>
</dbReference>
<dbReference type="GO" id="GO:0006281">
    <property type="term" value="P:DNA repair"/>
    <property type="evidence" value="ECO:0007669"/>
    <property type="project" value="UniProtKB-KW"/>
</dbReference>
<comment type="catalytic activity">
    <reaction evidence="1">
        <text>ATP + H2O = ADP + phosphate + H(+)</text>
        <dbReference type="Rhea" id="RHEA:13065"/>
        <dbReference type="ChEBI" id="CHEBI:15377"/>
        <dbReference type="ChEBI" id="CHEBI:15378"/>
        <dbReference type="ChEBI" id="CHEBI:30616"/>
        <dbReference type="ChEBI" id="CHEBI:43474"/>
        <dbReference type="ChEBI" id="CHEBI:456216"/>
        <dbReference type="EC" id="5.6.2.3"/>
    </reaction>
</comment>
<evidence type="ECO:0000256" key="1">
    <source>
        <dbReference type="RuleBase" id="RU363044"/>
    </source>
</evidence>
<protein>
    <recommendedName>
        <fullName evidence="1">ATP-dependent DNA helicase</fullName>
        <ecNumber evidence="1">5.6.2.3</ecNumber>
    </recommendedName>
</protein>
<keyword evidence="1" id="KW-0234">DNA repair</keyword>
<dbReference type="OrthoDB" id="272985at2759"/>
<dbReference type="InterPro" id="IPR010285">
    <property type="entry name" value="DNA_helicase_pif1-like_DEAD"/>
</dbReference>
<comment type="similarity">
    <text evidence="1">Belongs to the helicase family.</text>
</comment>
<evidence type="ECO:0000313" key="4">
    <source>
        <dbReference type="Proteomes" id="UP000478052"/>
    </source>
</evidence>
<keyword evidence="1" id="KW-0547">Nucleotide-binding</keyword>
<keyword evidence="1 3" id="KW-0347">Helicase</keyword>
<reference evidence="3 4" key="1">
    <citation type="submission" date="2019-08" db="EMBL/GenBank/DDBJ databases">
        <title>Whole genome of Aphis craccivora.</title>
        <authorList>
            <person name="Voronova N.V."/>
            <person name="Shulinski R.S."/>
            <person name="Bandarenka Y.V."/>
            <person name="Zhorov D.G."/>
            <person name="Warner D."/>
        </authorList>
    </citation>
    <scope>NUCLEOTIDE SEQUENCE [LARGE SCALE GENOMIC DNA]</scope>
    <source>
        <strain evidence="3">180601</strain>
        <tissue evidence="3">Whole Body</tissue>
    </source>
</reference>
<organism evidence="3 4">
    <name type="scientific">Aphis craccivora</name>
    <name type="common">Cowpea aphid</name>
    <dbReference type="NCBI Taxonomy" id="307492"/>
    <lineage>
        <taxon>Eukaryota</taxon>
        <taxon>Metazoa</taxon>
        <taxon>Ecdysozoa</taxon>
        <taxon>Arthropoda</taxon>
        <taxon>Hexapoda</taxon>
        <taxon>Insecta</taxon>
        <taxon>Pterygota</taxon>
        <taxon>Neoptera</taxon>
        <taxon>Paraneoptera</taxon>
        <taxon>Hemiptera</taxon>
        <taxon>Sternorrhyncha</taxon>
        <taxon>Aphidomorpha</taxon>
        <taxon>Aphidoidea</taxon>
        <taxon>Aphididae</taxon>
        <taxon>Aphidini</taxon>
        <taxon>Aphis</taxon>
        <taxon>Aphis</taxon>
    </lineage>
</organism>
<keyword evidence="1" id="KW-0067">ATP-binding</keyword>
<keyword evidence="1" id="KW-0233">DNA recombination</keyword>
<dbReference type="PANTHER" id="PTHR10492">
    <property type="match status" value="1"/>
</dbReference>
<feature type="domain" description="DNA helicase Pif1-like DEAD-box helicase" evidence="2">
    <location>
        <begin position="1"/>
        <end position="48"/>
    </location>
</feature>
<dbReference type="Proteomes" id="UP000478052">
    <property type="component" value="Unassembled WGS sequence"/>
</dbReference>
<dbReference type="GO" id="GO:0043139">
    <property type="term" value="F:5'-3' DNA helicase activity"/>
    <property type="evidence" value="ECO:0007669"/>
    <property type="project" value="UniProtKB-EC"/>
</dbReference>
<evidence type="ECO:0000259" key="2">
    <source>
        <dbReference type="Pfam" id="PF05970"/>
    </source>
</evidence>
<accession>A0A6G0VWV1</accession>
<comment type="cofactor">
    <cofactor evidence="1">
        <name>Mg(2+)</name>
        <dbReference type="ChEBI" id="CHEBI:18420"/>
    </cofactor>
</comment>
<keyword evidence="1" id="KW-0378">Hydrolase</keyword>
<dbReference type="Pfam" id="PF05970">
    <property type="entry name" value="PIF1"/>
    <property type="match status" value="1"/>
</dbReference>
<keyword evidence="4" id="KW-1185">Reference proteome</keyword>
<comment type="caution">
    <text evidence="3">The sequence shown here is derived from an EMBL/GenBank/DDBJ whole genome shotgun (WGS) entry which is preliminary data.</text>
</comment>
<sequence length="126" mass="14032">MAHKLALEAVDRTMKDLRGDSRRFGGAMILLSGDFCQTLPVIPKSTAADEKLKFTTNMRVVLQNAPSAAEFSRQLMALGNNQIPIDFLTGLISFPANFCEFTSSKEEFIIKVFPSIEEDNNKMIQT</sequence>
<dbReference type="GO" id="GO:0000723">
    <property type="term" value="P:telomere maintenance"/>
    <property type="evidence" value="ECO:0007669"/>
    <property type="project" value="InterPro"/>
</dbReference>
<feature type="non-terminal residue" evidence="3">
    <location>
        <position position="126"/>
    </location>
</feature>
<name>A0A6G0VWV1_APHCR</name>
<dbReference type="AlphaFoldDB" id="A0A6G0VWV1"/>
<dbReference type="EC" id="5.6.2.3" evidence="1"/>
<keyword evidence="1" id="KW-0227">DNA damage</keyword>